<keyword evidence="3 6" id="KW-0812">Transmembrane</keyword>
<keyword evidence="8" id="KW-1185">Reference proteome</keyword>
<evidence type="ECO:0008006" key="9">
    <source>
        <dbReference type="Google" id="ProtNLM"/>
    </source>
</evidence>
<protein>
    <recommendedName>
        <fullName evidence="9">Lysylphosphatidylglycerol synthase-like protein</fullName>
    </recommendedName>
</protein>
<feature type="transmembrane region" description="Helical" evidence="6">
    <location>
        <begin position="127"/>
        <end position="148"/>
    </location>
</feature>
<dbReference type="RefSeq" id="WP_116495811.1">
    <property type="nucleotide sequence ID" value="NZ_QENZ01000003.1"/>
</dbReference>
<dbReference type="Proteomes" id="UP000251835">
    <property type="component" value="Unassembled WGS sequence"/>
</dbReference>
<sequence length="336" mass="38298">MFQGKFKEVVKFILFLSFGVGIFWLVYRKQDPEKLWGAFKDVNLFWLAMTVIVMLISHVSRSIRWMMLVEPLGKKVSFWNATFSTFLGYFANMALPRMGEVMRCAVLGKYEDIPTSKLLGTVVVERAIDVVLFLLCLILAIALQFDVFTHLGSEYLTKSNNEEETSYLWVYITVGVVAVLLLLYFIFRRKIHKTKIYCSVKKFLKNIIKGFRTIWQLKSFNAFLFHSLLIWVCYYLMMYFGFQVFEFTSELSGVVALSIFVLGSLGMILPAPGGIGAFHFFVISGLVLYLPAESNINEKAAAFALLIHGVQTLFIIISGVVSLVLLPIINTKKKTL</sequence>
<feature type="transmembrane region" description="Helical" evidence="6">
    <location>
        <begin position="251"/>
        <end position="269"/>
    </location>
</feature>
<evidence type="ECO:0000256" key="2">
    <source>
        <dbReference type="ARBA" id="ARBA00022475"/>
    </source>
</evidence>
<reference evidence="7 8" key="1">
    <citation type="submission" date="2018-05" db="EMBL/GenBank/DDBJ databases">
        <title>Genomic Encyclopedia of Type Strains, Phase IV (KMG-IV): sequencing the most valuable type-strain genomes for metagenomic binning, comparative biology and taxonomic classification.</title>
        <authorList>
            <person name="Goeker M."/>
        </authorList>
    </citation>
    <scope>NUCLEOTIDE SEQUENCE [LARGE SCALE GENOMIC DNA]</scope>
    <source>
        <strain evidence="7 8">DSM 28579</strain>
    </source>
</reference>
<dbReference type="PANTHER" id="PTHR39087:SF2">
    <property type="entry name" value="UPF0104 MEMBRANE PROTEIN MJ1595"/>
    <property type="match status" value="1"/>
</dbReference>
<evidence type="ECO:0000256" key="1">
    <source>
        <dbReference type="ARBA" id="ARBA00004651"/>
    </source>
</evidence>
<dbReference type="EMBL" id="QENZ01000003">
    <property type="protein sequence ID" value="PVX52267.1"/>
    <property type="molecule type" value="Genomic_DNA"/>
</dbReference>
<comment type="subcellular location">
    <subcellularLocation>
        <location evidence="1">Cell membrane</location>
        <topology evidence="1">Multi-pass membrane protein</topology>
    </subcellularLocation>
</comment>
<evidence type="ECO:0000256" key="6">
    <source>
        <dbReference type="SAM" id="Phobius"/>
    </source>
</evidence>
<evidence type="ECO:0000256" key="3">
    <source>
        <dbReference type="ARBA" id="ARBA00022692"/>
    </source>
</evidence>
<evidence type="ECO:0000313" key="8">
    <source>
        <dbReference type="Proteomes" id="UP000251835"/>
    </source>
</evidence>
<dbReference type="OrthoDB" id="9812094at2"/>
<dbReference type="PANTHER" id="PTHR39087">
    <property type="entry name" value="UPF0104 MEMBRANE PROTEIN MJ1595"/>
    <property type="match status" value="1"/>
</dbReference>
<evidence type="ECO:0000256" key="5">
    <source>
        <dbReference type="ARBA" id="ARBA00023136"/>
    </source>
</evidence>
<feature type="transmembrane region" description="Helical" evidence="6">
    <location>
        <begin position="222"/>
        <end position="245"/>
    </location>
</feature>
<keyword evidence="4 6" id="KW-1133">Transmembrane helix</keyword>
<feature type="transmembrane region" description="Helical" evidence="6">
    <location>
        <begin position="304"/>
        <end position="329"/>
    </location>
</feature>
<evidence type="ECO:0000313" key="7">
    <source>
        <dbReference type="EMBL" id="PVX52267.1"/>
    </source>
</evidence>
<keyword evidence="5 6" id="KW-0472">Membrane</keyword>
<dbReference type="InterPro" id="IPR022791">
    <property type="entry name" value="L-PG_synthase/AglD"/>
</dbReference>
<organism evidence="7 8">
    <name type="scientific">Balneicella halophila</name>
    <dbReference type="NCBI Taxonomy" id="1537566"/>
    <lineage>
        <taxon>Bacteria</taxon>
        <taxon>Pseudomonadati</taxon>
        <taxon>Bacteroidota</taxon>
        <taxon>Bacteroidia</taxon>
        <taxon>Bacteroidales</taxon>
        <taxon>Balneicellaceae</taxon>
        <taxon>Balneicella</taxon>
    </lineage>
</organism>
<name>A0A7L4USQ1_BALHA</name>
<dbReference type="GO" id="GO:0005886">
    <property type="term" value="C:plasma membrane"/>
    <property type="evidence" value="ECO:0007669"/>
    <property type="project" value="UniProtKB-SubCell"/>
</dbReference>
<dbReference type="Pfam" id="PF03706">
    <property type="entry name" value="LPG_synthase_TM"/>
    <property type="match status" value="1"/>
</dbReference>
<feature type="transmembrane region" description="Helical" evidence="6">
    <location>
        <begin position="9"/>
        <end position="27"/>
    </location>
</feature>
<evidence type="ECO:0000256" key="4">
    <source>
        <dbReference type="ARBA" id="ARBA00022989"/>
    </source>
</evidence>
<comment type="caution">
    <text evidence="7">The sequence shown here is derived from an EMBL/GenBank/DDBJ whole genome shotgun (WGS) entry which is preliminary data.</text>
</comment>
<dbReference type="AlphaFoldDB" id="A0A7L4USQ1"/>
<feature type="transmembrane region" description="Helical" evidence="6">
    <location>
        <begin position="42"/>
        <end position="59"/>
    </location>
</feature>
<dbReference type="NCBIfam" id="TIGR00374">
    <property type="entry name" value="flippase-like domain"/>
    <property type="match status" value="1"/>
</dbReference>
<feature type="transmembrane region" description="Helical" evidence="6">
    <location>
        <begin position="276"/>
        <end position="292"/>
    </location>
</feature>
<gene>
    <name evidence="7" type="ORF">C7377_0576</name>
</gene>
<keyword evidence="2" id="KW-1003">Cell membrane</keyword>
<accession>A0A7L4USQ1</accession>
<proteinExistence type="predicted"/>
<feature type="transmembrane region" description="Helical" evidence="6">
    <location>
        <begin position="168"/>
        <end position="187"/>
    </location>
</feature>